<evidence type="ECO:0000256" key="3">
    <source>
        <dbReference type="ARBA" id="ARBA00022679"/>
    </source>
</evidence>
<dbReference type="Pfam" id="PF07669">
    <property type="entry name" value="Eco57I"/>
    <property type="match status" value="1"/>
</dbReference>
<comment type="catalytic activity">
    <reaction evidence="5">
        <text>a 2'-deoxyadenosine in DNA + S-adenosyl-L-methionine = an N(6)-methyl-2'-deoxyadenosine in DNA + S-adenosyl-L-homocysteine + H(+)</text>
        <dbReference type="Rhea" id="RHEA:15197"/>
        <dbReference type="Rhea" id="RHEA-COMP:12418"/>
        <dbReference type="Rhea" id="RHEA-COMP:12419"/>
        <dbReference type="ChEBI" id="CHEBI:15378"/>
        <dbReference type="ChEBI" id="CHEBI:57856"/>
        <dbReference type="ChEBI" id="CHEBI:59789"/>
        <dbReference type="ChEBI" id="CHEBI:90615"/>
        <dbReference type="ChEBI" id="CHEBI:90616"/>
        <dbReference type="EC" id="2.1.1.72"/>
    </reaction>
</comment>
<dbReference type="Pfam" id="PF18135">
    <property type="entry name" value="Type_ISP_C"/>
    <property type="match status" value="1"/>
</dbReference>
<dbReference type="Gene3D" id="3.40.50.150">
    <property type="entry name" value="Vaccinia Virus protein VP39"/>
    <property type="match status" value="1"/>
</dbReference>
<accession>A0ABW5NL15</accession>
<evidence type="ECO:0000259" key="7">
    <source>
        <dbReference type="Pfam" id="PF18135"/>
    </source>
</evidence>
<keyword evidence="9" id="KW-1185">Reference proteome</keyword>
<dbReference type="InterPro" id="IPR011639">
    <property type="entry name" value="MethylTrfase_TaqI-like_dom"/>
</dbReference>
<name>A0ABW5NL15_9SPHI</name>
<feature type="domain" description="Type ISP restriction-modification enzyme LLaBIII C-terminal specificity" evidence="7">
    <location>
        <begin position="672"/>
        <end position="1042"/>
    </location>
</feature>
<evidence type="ECO:0000256" key="4">
    <source>
        <dbReference type="ARBA" id="ARBA00022691"/>
    </source>
</evidence>
<keyword evidence="3" id="KW-0808">Transferase</keyword>
<dbReference type="InterPro" id="IPR029063">
    <property type="entry name" value="SAM-dependent_MTases_sf"/>
</dbReference>
<evidence type="ECO:0000256" key="2">
    <source>
        <dbReference type="ARBA" id="ARBA00022603"/>
    </source>
</evidence>
<gene>
    <name evidence="8" type="ORF">ACFSQ3_07145</name>
</gene>
<dbReference type="Proteomes" id="UP001597393">
    <property type="component" value="Unassembled WGS sequence"/>
</dbReference>
<evidence type="ECO:0000256" key="1">
    <source>
        <dbReference type="ARBA" id="ARBA00011900"/>
    </source>
</evidence>
<organism evidence="8 9">
    <name type="scientific">Sphingobacterium corticis</name>
    <dbReference type="NCBI Taxonomy" id="1812823"/>
    <lineage>
        <taxon>Bacteria</taxon>
        <taxon>Pseudomonadati</taxon>
        <taxon>Bacteroidota</taxon>
        <taxon>Sphingobacteriia</taxon>
        <taxon>Sphingobacteriales</taxon>
        <taxon>Sphingobacteriaceae</taxon>
        <taxon>Sphingobacterium</taxon>
    </lineage>
</organism>
<dbReference type="EC" id="2.1.1.72" evidence="1"/>
<evidence type="ECO:0000259" key="6">
    <source>
        <dbReference type="Pfam" id="PF07669"/>
    </source>
</evidence>
<feature type="domain" description="Type II methyltransferase M.TaqI-like" evidence="6">
    <location>
        <begin position="444"/>
        <end position="570"/>
    </location>
</feature>
<dbReference type="PANTHER" id="PTHR33841">
    <property type="entry name" value="DNA METHYLTRANSFERASE YEEA-RELATED"/>
    <property type="match status" value="1"/>
</dbReference>
<evidence type="ECO:0000313" key="8">
    <source>
        <dbReference type="EMBL" id="MFD2598724.1"/>
    </source>
</evidence>
<dbReference type="RefSeq" id="WP_380868853.1">
    <property type="nucleotide sequence ID" value="NZ_JBHUMA010000006.1"/>
</dbReference>
<comment type="caution">
    <text evidence="8">The sequence shown here is derived from an EMBL/GenBank/DDBJ whole genome shotgun (WGS) entry which is preliminary data.</text>
</comment>
<dbReference type="PROSITE" id="PS00092">
    <property type="entry name" value="N6_MTASE"/>
    <property type="match status" value="1"/>
</dbReference>
<dbReference type="InterPro" id="IPR050953">
    <property type="entry name" value="N4_N6_ade-DNA_methylase"/>
</dbReference>
<dbReference type="EMBL" id="JBHUMA010000006">
    <property type="protein sequence ID" value="MFD2598724.1"/>
    <property type="molecule type" value="Genomic_DNA"/>
</dbReference>
<proteinExistence type="predicted"/>
<dbReference type="InterPro" id="IPR041635">
    <property type="entry name" value="Type_ISP_LLaBIII_C"/>
</dbReference>
<dbReference type="SUPFAM" id="SSF53335">
    <property type="entry name" value="S-adenosyl-L-methionine-dependent methyltransferases"/>
    <property type="match status" value="1"/>
</dbReference>
<dbReference type="PANTHER" id="PTHR33841:SF1">
    <property type="entry name" value="DNA METHYLTRANSFERASE A"/>
    <property type="match status" value="1"/>
</dbReference>
<dbReference type="PRINTS" id="PR00507">
    <property type="entry name" value="N12N6MTFRASE"/>
</dbReference>
<evidence type="ECO:0000313" key="9">
    <source>
        <dbReference type="Proteomes" id="UP001597393"/>
    </source>
</evidence>
<sequence length="1049" mass="121448">MNILPKEILVTNEPARVQCGAPDYVLTSGAANIPVGYIEAKDIGVDLNHKSLKEQFDRYKSGLSNLIFTDYLNFKFYRDGEFITEVRIAKTENDTIIPIESNFEQFESLILNFANTVTQSIKSPSKLAQLMAGKARLMANIIEQSLDFDDEMGTNSNLKNQITSFKTMLIHDINNRSFADIYSQTIAYGMFAARYHDPTLPTFSRIEAAELIPKSNPFLRKLFHDIAGFDVDTRIVWIVDELVTIFLATDVAKIMKTFGRSTKMEDPIIHFYETFLAEYDKSLRKARGVWYTPQPVVNFIVRAVDDILKEEFGLPQGLADKSKIKVKIKVQSADKRHKGGVTDFEKEVHRVQVLDPATGTGTFLAETIKHIYSKFKGMEGMWPKYVKEDLIPRMNGFELLMASYAMAHLKLDMLLTETGYTAEDNQRFRIYLTNSLEEAHPDTNTLFSSWLSDESSQANEVKRDTPVMVVIGNPPYAVSSQNRIVDEDGAPTWIGKLITDYKKELNEKSYNSLSDDYVKFIRYGQYHIEKKGSGILAFISNNSFIDGIVFRQMRKSLLRCFNSSYILDLHGNSKKKEKAPDGSIDQNVFDIMQGVSINIFVKTGNMKRNELGKVFHSEIFGRREFKYSFLNENGLKTINWQQLQFNDDNFFFVPKDFEEEKEYEKGFSLNILFPINNTGVKFRKDNLLVKSHFAKNNVVEMINDINSLSTNDLQNKYNFKETPDWKINEKKLLFKKYEFSDIQIVDYRPFDYRYTYYPEDKISKIIVRGDSRRNLMRHMLKDNLAIIVTRANRALSTSYFFLSNKICDLHLLDSAGDSLIVCPLYLYPETNGQTSIEEPSERVPNLNRETVDKIAKDLRLQFTNEKENTENTFAPIDILDYIYAILHSSAYREKYKEFLKINFPRVPYPTGQIIFWKLVELGQQIRELHLLESPHLNKLITSYPISGTNQVTKPYFEENYEIIDGDKISLIDPIYEIGRVYINETQFFQEVPKVAWDFYIGGYQPAQKWLKDRKERELDFDDVLHYQKIIAALMATDRLMKEVDKALEV</sequence>
<keyword evidence="4" id="KW-0949">S-adenosyl-L-methionine</keyword>
<evidence type="ECO:0000256" key="5">
    <source>
        <dbReference type="ARBA" id="ARBA00047942"/>
    </source>
</evidence>
<keyword evidence="2" id="KW-0489">Methyltransferase</keyword>
<protein>
    <recommendedName>
        <fullName evidence="1">site-specific DNA-methyltransferase (adenine-specific)</fullName>
        <ecNumber evidence="1">2.1.1.72</ecNumber>
    </recommendedName>
</protein>
<reference evidence="9" key="1">
    <citation type="journal article" date="2019" name="Int. J. Syst. Evol. Microbiol.">
        <title>The Global Catalogue of Microorganisms (GCM) 10K type strain sequencing project: providing services to taxonomists for standard genome sequencing and annotation.</title>
        <authorList>
            <consortium name="The Broad Institute Genomics Platform"/>
            <consortium name="The Broad Institute Genome Sequencing Center for Infectious Disease"/>
            <person name="Wu L."/>
            <person name="Ma J."/>
        </authorList>
    </citation>
    <scope>NUCLEOTIDE SEQUENCE [LARGE SCALE GENOMIC DNA]</scope>
    <source>
        <strain evidence="9">KCTC 42248</strain>
    </source>
</reference>
<dbReference type="InterPro" id="IPR002052">
    <property type="entry name" value="DNA_methylase_N6_adenine_CS"/>
</dbReference>